<sequence>MNSFGTITKTFIIPHKKGNFRLEPDFVVLDNGKLRGFILGTEYQRIHGKQICNSINRNLKFGIEKEKKLSSDSHMIQSLRGLTLETFLEELKEEEYRALLKKEQNSVSQSDEKLQECV</sequence>
<reference evidence="1" key="1">
    <citation type="submission" date="2021-03" db="EMBL/GenBank/DDBJ databases">
        <title>Draft genome sequence of rust myrtle Austropuccinia psidii MF-1, a brazilian biotype.</title>
        <authorList>
            <person name="Quecine M.C."/>
            <person name="Pachon D.M.R."/>
            <person name="Bonatelli M.L."/>
            <person name="Correr F.H."/>
            <person name="Franceschini L.M."/>
            <person name="Leite T.F."/>
            <person name="Margarido G.R.A."/>
            <person name="Almeida C.A."/>
            <person name="Ferrarezi J.A."/>
            <person name="Labate C.A."/>
        </authorList>
    </citation>
    <scope>NUCLEOTIDE SEQUENCE</scope>
    <source>
        <strain evidence="1">MF-1</strain>
    </source>
</reference>
<proteinExistence type="predicted"/>
<accession>A0A9Q3L691</accession>
<comment type="caution">
    <text evidence="1">The sequence shown here is derived from an EMBL/GenBank/DDBJ whole genome shotgun (WGS) entry which is preliminary data.</text>
</comment>
<organism evidence="1 2">
    <name type="scientific">Austropuccinia psidii MF-1</name>
    <dbReference type="NCBI Taxonomy" id="1389203"/>
    <lineage>
        <taxon>Eukaryota</taxon>
        <taxon>Fungi</taxon>
        <taxon>Dikarya</taxon>
        <taxon>Basidiomycota</taxon>
        <taxon>Pucciniomycotina</taxon>
        <taxon>Pucciniomycetes</taxon>
        <taxon>Pucciniales</taxon>
        <taxon>Sphaerophragmiaceae</taxon>
        <taxon>Austropuccinia</taxon>
    </lineage>
</organism>
<protein>
    <submittedName>
        <fullName evidence="1">Uncharacterized protein</fullName>
    </submittedName>
</protein>
<keyword evidence="2" id="KW-1185">Reference proteome</keyword>
<evidence type="ECO:0000313" key="1">
    <source>
        <dbReference type="EMBL" id="MBW0593412.1"/>
    </source>
</evidence>
<dbReference type="EMBL" id="AVOT02154322">
    <property type="protein sequence ID" value="MBW0593412.1"/>
    <property type="molecule type" value="Genomic_DNA"/>
</dbReference>
<gene>
    <name evidence="1" type="ORF">O181_133127</name>
</gene>
<name>A0A9Q3L691_9BASI</name>
<dbReference type="Proteomes" id="UP000765509">
    <property type="component" value="Unassembled WGS sequence"/>
</dbReference>
<dbReference type="AlphaFoldDB" id="A0A9Q3L691"/>
<evidence type="ECO:0000313" key="2">
    <source>
        <dbReference type="Proteomes" id="UP000765509"/>
    </source>
</evidence>